<reference evidence="4" key="1">
    <citation type="submission" date="2016-11" db="UniProtKB">
        <authorList>
            <consortium name="WormBaseParasite"/>
        </authorList>
    </citation>
    <scope>IDENTIFICATION</scope>
</reference>
<feature type="domain" description="CTLH" evidence="2">
    <location>
        <begin position="167"/>
        <end position="224"/>
    </location>
</feature>
<dbReference type="PANTHER" id="PTHR12864">
    <property type="entry name" value="RAN BINDING PROTEIN 9-RELATED"/>
    <property type="match status" value="1"/>
</dbReference>
<keyword evidence="3" id="KW-1185">Reference proteome</keyword>
<dbReference type="InterPro" id="IPR050618">
    <property type="entry name" value="Ubq-SigPath_Reg"/>
</dbReference>
<sequence>MSSSSSSNSGEDSMNSSRSNSPVHSQGSHFLDQHSTGDDDPYFSHNDIDSDDSQDSSSDSTEDENLSDELPELKRITIYYDVFIVVVFLLNYYSKLYCLATSPLPNSQELGKLVVDYLISEGYREVLLIVYSIKNKDIGLYILCYFQAAELLCNEAGLELPKNDIKNLDARMSIRNAIIEGRLDDAIREVSELCPTLLEENREVRFHLMQQNLIEMIRRGDMEASLQYAQTNLSSDKLLTDTQLERLEKTFALLAFEKPEESPFGKLLEQAQRQMVSTEVNGAVLRALNRPAAPRLEALLRMMVWAQKQLTTERDEERGITGEKDTNIIARTLFGGTTF</sequence>
<dbReference type="SMART" id="SM00668">
    <property type="entry name" value="CTLH"/>
    <property type="match status" value="1"/>
</dbReference>
<organism evidence="3 4">
    <name type="scientific">Heterorhabditis bacteriophora</name>
    <name type="common">Entomopathogenic nematode worm</name>
    <dbReference type="NCBI Taxonomy" id="37862"/>
    <lineage>
        <taxon>Eukaryota</taxon>
        <taxon>Metazoa</taxon>
        <taxon>Ecdysozoa</taxon>
        <taxon>Nematoda</taxon>
        <taxon>Chromadorea</taxon>
        <taxon>Rhabditida</taxon>
        <taxon>Rhabditina</taxon>
        <taxon>Rhabditomorpha</taxon>
        <taxon>Strongyloidea</taxon>
        <taxon>Heterorhabditidae</taxon>
        <taxon>Heterorhabditis</taxon>
    </lineage>
</organism>
<dbReference type="WBParaSite" id="Hba_17287">
    <property type="protein sequence ID" value="Hba_17287"/>
    <property type="gene ID" value="Hba_17287"/>
</dbReference>
<evidence type="ECO:0000259" key="2">
    <source>
        <dbReference type="PROSITE" id="PS50897"/>
    </source>
</evidence>
<proteinExistence type="predicted"/>
<feature type="compositionally biased region" description="Acidic residues" evidence="1">
    <location>
        <begin position="49"/>
        <end position="67"/>
    </location>
</feature>
<dbReference type="InterPro" id="IPR006595">
    <property type="entry name" value="CTLH_C"/>
</dbReference>
<evidence type="ECO:0000313" key="3">
    <source>
        <dbReference type="Proteomes" id="UP000095283"/>
    </source>
</evidence>
<dbReference type="InterPro" id="IPR013144">
    <property type="entry name" value="CRA_dom"/>
</dbReference>
<dbReference type="AlphaFoldDB" id="A0A1I7XIG7"/>
<dbReference type="InterPro" id="IPR024964">
    <property type="entry name" value="CTLH/CRA"/>
</dbReference>
<accession>A0A1I7XIG7</accession>
<dbReference type="Proteomes" id="UP000095283">
    <property type="component" value="Unplaced"/>
</dbReference>
<name>A0A1I7XIG7_HETBA</name>
<dbReference type="Pfam" id="PF10607">
    <property type="entry name" value="CTLH"/>
    <property type="match status" value="1"/>
</dbReference>
<dbReference type="PROSITE" id="PS50897">
    <property type="entry name" value="CTLH"/>
    <property type="match status" value="1"/>
</dbReference>
<dbReference type="SMART" id="SM00757">
    <property type="entry name" value="CRA"/>
    <property type="match status" value="1"/>
</dbReference>
<feature type="region of interest" description="Disordered" evidence="1">
    <location>
        <begin position="1"/>
        <end position="67"/>
    </location>
</feature>
<feature type="compositionally biased region" description="Low complexity" evidence="1">
    <location>
        <begin position="1"/>
        <end position="25"/>
    </location>
</feature>
<protein>
    <submittedName>
        <fullName evidence="4">CTLH domain-containing protein</fullName>
    </submittedName>
</protein>
<evidence type="ECO:0000313" key="4">
    <source>
        <dbReference type="WBParaSite" id="Hba_17287"/>
    </source>
</evidence>
<evidence type="ECO:0000256" key="1">
    <source>
        <dbReference type="SAM" id="MobiDB-lite"/>
    </source>
</evidence>